<dbReference type="InterPro" id="IPR046347">
    <property type="entry name" value="bZIP_sf"/>
</dbReference>
<keyword evidence="7" id="KW-1185">Reference proteome</keyword>
<dbReference type="EMBL" id="JAAAHW010006378">
    <property type="protein sequence ID" value="KAF9962495.1"/>
    <property type="molecule type" value="Genomic_DNA"/>
</dbReference>
<organism evidence="6 7">
    <name type="scientific">Modicella reniformis</name>
    <dbReference type="NCBI Taxonomy" id="1440133"/>
    <lineage>
        <taxon>Eukaryota</taxon>
        <taxon>Fungi</taxon>
        <taxon>Fungi incertae sedis</taxon>
        <taxon>Mucoromycota</taxon>
        <taxon>Mortierellomycotina</taxon>
        <taxon>Mortierellomycetes</taxon>
        <taxon>Mortierellales</taxon>
        <taxon>Mortierellaceae</taxon>
        <taxon>Modicella</taxon>
    </lineage>
</organism>
<dbReference type="AlphaFoldDB" id="A0A9P6J6R1"/>
<dbReference type="GO" id="GO:0000981">
    <property type="term" value="F:DNA-binding transcription factor activity, RNA polymerase II-specific"/>
    <property type="evidence" value="ECO:0007669"/>
    <property type="project" value="TreeGrafter"/>
</dbReference>
<accession>A0A9P6J6R1</accession>
<dbReference type="SMART" id="SM00338">
    <property type="entry name" value="BRLZ"/>
    <property type="match status" value="1"/>
</dbReference>
<dbReference type="PANTHER" id="PTHR11462:SF35">
    <property type="entry name" value="TRANSCRIPTION FACTOR JRA"/>
    <property type="match status" value="1"/>
</dbReference>
<reference evidence="6" key="1">
    <citation type="journal article" date="2020" name="Fungal Divers.">
        <title>Resolving the Mortierellaceae phylogeny through synthesis of multi-gene phylogenetics and phylogenomics.</title>
        <authorList>
            <person name="Vandepol N."/>
            <person name="Liber J."/>
            <person name="Desiro A."/>
            <person name="Na H."/>
            <person name="Kennedy M."/>
            <person name="Barry K."/>
            <person name="Grigoriev I.V."/>
            <person name="Miller A.N."/>
            <person name="O'Donnell K."/>
            <person name="Stajich J.E."/>
            <person name="Bonito G."/>
        </authorList>
    </citation>
    <scope>NUCLEOTIDE SEQUENCE</scope>
    <source>
        <strain evidence="6">MES-2147</strain>
    </source>
</reference>
<evidence type="ECO:0000256" key="4">
    <source>
        <dbReference type="SAM" id="Coils"/>
    </source>
</evidence>
<comment type="caution">
    <text evidence="6">The sequence shown here is derived from an EMBL/GenBank/DDBJ whole genome shotgun (WGS) entry which is preliminary data.</text>
</comment>
<dbReference type="CDD" id="cd12193">
    <property type="entry name" value="bZIP_GCN4"/>
    <property type="match status" value="1"/>
</dbReference>
<evidence type="ECO:0000259" key="5">
    <source>
        <dbReference type="PROSITE" id="PS50217"/>
    </source>
</evidence>
<sequence>MIDFTMFDLNDPKLSKAADSLESALAQLSKNATSFIVPNNGGNANNLLVSSSSPDSGTAMSNIGAGFDEWLANDFNFGVLPGDDTVSSSLTSSPYSVLNDSPELGFESLHALISGPSLFDMNLGGYSGNDLISASVVSSPVISSVETNKGFPPSLSSSAIQQAAAALNIPWSHALEKAVIAQAQAQAQSTAISGSILPINGTPAIIIPKMEHSEQSIVVPSSPILLSDASIEALSMTPQGSPKKRALTPEDEPDEIVLKRAKNTDAARRSRMKKLLRLETLETKVTELESTNNRLTMKVAILETEKNGHLVKETEQNARIAQLEAKLAEAHAALTSRA</sequence>
<name>A0A9P6J6R1_9FUNG</name>
<evidence type="ECO:0000256" key="1">
    <source>
        <dbReference type="ARBA" id="ARBA00023015"/>
    </source>
</evidence>
<evidence type="ECO:0000313" key="6">
    <source>
        <dbReference type="EMBL" id="KAF9962495.1"/>
    </source>
</evidence>
<dbReference type="InterPro" id="IPR004827">
    <property type="entry name" value="bZIP"/>
</dbReference>
<dbReference type="SUPFAM" id="SSF57959">
    <property type="entry name" value="Leucine zipper domain"/>
    <property type="match status" value="1"/>
</dbReference>
<dbReference type="PANTHER" id="PTHR11462">
    <property type="entry name" value="JUN TRANSCRIPTION FACTOR-RELATED"/>
    <property type="match status" value="1"/>
</dbReference>
<dbReference type="GO" id="GO:1903833">
    <property type="term" value="P:positive regulation of cellular response to amino acid starvation"/>
    <property type="evidence" value="ECO:0007669"/>
    <property type="project" value="TreeGrafter"/>
</dbReference>
<dbReference type="InterPro" id="IPR050946">
    <property type="entry name" value="AP-1_TF_bZIP"/>
</dbReference>
<dbReference type="GO" id="GO:0000978">
    <property type="term" value="F:RNA polymerase II cis-regulatory region sequence-specific DNA binding"/>
    <property type="evidence" value="ECO:0007669"/>
    <property type="project" value="TreeGrafter"/>
</dbReference>
<keyword evidence="2" id="KW-0238">DNA-binding</keyword>
<dbReference type="GO" id="GO:0005667">
    <property type="term" value="C:transcription regulator complex"/>
    <property type="evidence" value="ECO:0007669"/>
    <property type="project" value="TreeGrafter"/>
</dbReference>
<dbReference type="Proteomes" id="UP000749646">
    <property type="component" value="Unassembled WGS sequence"/>
</dbReference>
<dbReference type="PROSITE" id="PS00036">
    <property type="entry name" value="BZIP_BASIC"/>
    <property type="match status" value="1"/>
</dbReference>
<evidence type="ECO:0000256" key="3">
    <source>
        <dbReference type="ARBA" id="ARBA00023163"/>
    </source>
</evidence>
<dbReference type="OrthoDB" id="2257100at2759"/>
<feature type="coiled-coil region" evidence="4">
    <location>
        <begin position="278"/>
        <end position="333"/>
    </location>
</feature>
<dbReference type="Gene3D" id="3.30.160.60">
    <property type="entry name" value="Classic Zinc Finger"/>
    <property type="match status" value="1"/>
</dbReference>
<keyword evidence="3" id="KW-0804">Transcription</keyword>
<evidence type="ECO:0000313" key="7">
    <source>
        <dbReference type="Proteomes" id="UP000749646"/>
    </source>
</evidence>
<keyword evidence="4" id="KW-0175">Coiled coil</keyword>
<proteinExistence type="predicted"/>
<keyword evidence="1" id="KW-0805">Transcription regulation</keyword>
<gene>
    <name evidence="6" type="ORF">BGZ65_009097</name>
</gene>
<protein>
    <recommendedName>
        <fullName evidence="5">BZIP domain-containing protein</fullName>
    </recommendedName>
</protein>
<feature type="domain" description="BZIP" evidence="5">
    <location>
        <begin position="259"/>
        <end position="305"/>
    </location>
</feature>
<evidence type="ECO:0000256" key="2">
    <source>
        <dbReference type="ARBA" id="ARBA00023125"/>
    </source>
</evidence>
<dbReference type="GO" id="GO:0001080">
    <property type="term" value="P:nitrogen catabolite activation of transcription from RNA polymerase II promoter"/>
    <property type="evidence" value="ECO:0007669"/>
    <property type="project" value="TreeGrafter"/>
</dbReference>
<dbReference type="Pfam" id="PF07716">
    <property type="entry name" value="bZIP_2"/>
    <property type="match status" value="1"/>
</dbReference>
<dbReference type="PROSITE" id="PS50217">
    <property type="entry name" value="BZIP"/>
    <property type="match status" value="1"/>
</dbReference>